<dbReference type="InterPro" id="IPR001623">
    <property type="entry name" value="DnaJ_domain"/>
</dbReference>
<dbReference type="SUPFAM" id="SSF46565">
    <property type="entry name" value="Chaperone J-domain"/>
    <property type="match status" value="1"/>
</dbReference>
<proteinExistence type="predicted"/>
<feature type="domain" description="J" evidence="3">
    <location>
        <begin position="465"/>
        <end position="530"/>
    </location>
</feature>
<dbReference type="CDD" id="cd06257">
    <property type="entry name" value="DnaJ"/>
    <property type="match status" value="1"/>
</dbReference>
<feature type="region of interest" description="Disordered" evidence="2">
    <location>
        <begin position="278"/>
        <end position="345"/>
    </location>
</feature>
<evidence type="ECO:0000313" key="4">
    <source>
        <dbReference type="EMBL" id="KAL1568537.1"/>
    </source>
</evidence>
<keyword evidence="1" id="KW-0175">Coiled coil</keyword>
<dbReference type="InterPro" id="IPR036869">
    <property type="entry name" value="J_dom_sf"/>
</dbReference>
<evidence type="ECO:0000313" key="5">
    <source>
        <dbReference type="Proteomes" id="UP001567538"/>
    </source>
</evidence>
<reference evidence="4 5" key="1">
    <citation type="submission" date="2024-06" db="EMBL/GenBank/DDBJ databases">
        <title>A chromosome level genome sequence of Diviner's sage (Salvia divinorum).</title>
        <authorList>
            <person name="Ford S.A."/>
            <person name="Ro D.-K."/>
            <person name="Ness R.W."/>
            <person name="Phillips M.A."/>
        </authorList>
    </citation>
    <scope>NUCLEOTIDE SEQUENCE [LARGE SCALE GENOMIC DNA]</scope>
    <source>
        <strain evidence="4">SAF-2024a</strain>
        <tissue evidence="4">Leaf</tissue>
    </source>
</reference>
<dbReference type="PROSITE" id="PS50076">
    <property type="entry name" value="DNAJ_2"/>
    <property type="match status" value="1"/>
</dbReference>
<dbReference type="EMBL" id="JBEAFC010000001">
    <property type="protein sequence ID" value="KAL1568537.1"/>
    <property type="molecule type" value="Genomic_DNA"/>
</dbReference>
<sequence length="530" mass="60854">MSRISVGHFRPRPRLVTETLRKCRNIDKTDKVILIDVDSEICDNVVIIDTPESLPKRNEESGMLKKDEKWSFRNVINIDDDDDVPDSSSHFGANNVGFLNSTSLNRETFRVAEDFADSTDPSDEDCQFVQDSPTPVKLSKCKRTYSGKDSTSNRYGLDTDSECNLSGNDYPDCEVVEDFSGKFQELWERAVSRRRKDIRNVHSGFRGHDSTTSCTNKDLQNSESEVATRHHNDASVFHSTGKSNSRNYGSPPVRTKTDFGFTHFSDNAVNDQECHAHGKSKSEVKCRPSIHYPDCEPGSSSRHIERRKDPASSNFSFQKEPNEKFNNPTSTAGNKVNSQEENEDGQVHMSIVCSVPPEDDCLISEREKLKETDEYKRAMEEEWASRQQALQIQAEEAQRERRLRKRKKAESMRMLEMERRQKQRLEEMRSIKQKDEENMTLKDTIRAEVRNQLKQIEVGCQNMASLLHLLGIMVGSWPNPSPQEVHAAYKKALLTFHPDRASRSDIHKLVEAEEKFKFINRMKEKFPPPL</sequence>
<keyword evidence="5" id="KW-1185">Reference proteome</keyword>
<organism evidence="4 5">
    <name type="scientific">Salvia divinorum</name>
    <name type="common">Maria pastora</name>
    <name type="synonym">Diviner's sage</name>
    <dbReference type="NCBI Taxonomy" id="28513"/>
    <lineage>
        <taxon>Eukaryota</taxon>
        <taxon>Viridiplantae</taxon>
        <taxon>Streptophyta</taxon>
        <taxon>Embryophyta</taxon>
        <taxon>Tracheophyta</taxon>
        <taxon>Spermatophyta</taxon>
        <taxon>Magnoliopsida</taxon>
        <taxon>eudicotyledons</taxon>
        <taxon>Gunneridae</taxon>
        <taxon>Pentapetalae</taxon>
        <taxon>asterids</taxon>
        <taxon>lamiids</taxon>
        <taxon>Lamiales</taxon>
        <taxon>Lamiaceae</taxon>
        <taxon>Nepetoideae</taxon>
        <taxon>Mentheae</taxon>
        <taxon>Salviinae</taxon>
        <taxon>Salvia</taxon>
        <taxon>Salvia subgen. Calosphace</taxon>
    </lineage>
</organism>
<dbReference type="PANTHER" id="PTHR36335">
    <property type="entry name" value="CHAPERONE DNAJ-DOMAIN SUPERFAMILY PROTEIN"/>
    <property type="match status" value="1"/>
</dbReference>
<dbReference type="Gene3D" id="1.10.287.110">
    <property type="entry name" value="DnaJ domain"/>
    <property type="match status" value="1"/>
</dbReference>
<protein>
    <recommendedName>
        <fullName evidence="3">J domain-containing protein</fullName>
    </recommendedName>
</protein>
<feature type="coiled-coil region" evidence="1">
    <location>
        <begin position="380"/>
        <end position="435"/>
    </location>
</feature>
<evidence type="ECO:0000259" key="3">
    <source>
        <dbReference type="PROSITE" id="PS50076"/>
    </source>
</evidence>
<dbReference type="Proteomes" id="UP001567538">
    <property type="component" value="Unassembled WGS sequence"/>
</dbReference>
<accession>A0ABD1IIJ3</accession>
<comment type="caution">
    <text evidence="4">The sequence shown here is derived from an EMBL/GenBank/DDBJ whole genome shotgun (WGS) entry which is preliminary data.</text>
</comment>
<evidence type="ECO:0000256" key="1">
    <source>
        <dbReference type="SAM" id="Coils"/>
    </source>
</evidence>
<gene>
    <name evidence="4" type="ORF">AAHA92_00144</name>
</gene>
<evidence type="ECO:0000256" key="2">
    <source>
        <dbReference type="SAM" id="MobiDB-lite"/>
    </source>
</evidence>
<feature type="compositionally biased region" description="Polar residues" evidence="2">
    <location>
        <begin position="311"/>
        <end position="339"/>
    </location>
</feature>
<dbReference type="AlphaFoldDB" id="A0ABD1IIJ3"/>
<dbReference type="PANTHER" id="PTHR36335:SF1">
    <property type="entry name" value="CHAPERONE DNAJ-DOMAIN SUPERFAMILY PROTEIN"/>
    <property type="match status" value="1"/>
</dbReference>
<name>A0ABD1IIJ3_SALDI</name>